<dbReference type="RefSeq" id="WP_207342378.1">
    <property type="nucleotide sequence ID" value="NZ_CP074405.1"/>
</dbReference>
<dbReference type="NCBIfam" id="TIGR03544">
    <property type="entry name" value="DivI1A_domain"/>
    <property type="match status" value="2"/>
</dbReference>
<evidence type="ECO:0000313" key="2">
    <source>
        <dbReference type="Proteomes" id="UP000677804"/>
    </source>
</evidence>
<proteinExistence type="predicted"/>
<dbReference type="InterPro" id="IPR019933">
    <property type="entry name" value="DivIVA_domain"/>
</dbReference>
<keyword evidence="2" id="KW-1185">Reference proteome</keyword>
<evidence type="ECO:0000313" key="1">
    <source>
        <dbReference type="EMBL" id="QVI63115.1"/>
    </source>
</evidence>
<sequence>MLTADDVQQARLPLTKLTEGYDKDEVDDLLAKVVATLRAVESGTAIDDPVTADGVLQARFQATKFREGYAQDAVDDLLDRVMTTLRERPAVPVPPPASAAQVAGAPDGAVPGLLAPRRSWWQRVLGG</sequence>
<reference evidence="1 2" key="1">
    <citation type="submission" date="2021-05" db="EMBL/GenBank/DDBJ databases">
        <title>Novel species in genus Cellulomonas.</title>
        <authorList>
            <person name="Zhang G."/>
        </authorList>
    </citation>
    <scope>NUCLEOTIDE SEQUENCE [LARGE SCALE GENOMIC DNA]</scope>
    <source>
        <strain evidence="2">zg-ZUI222</strain>
    </source>
</reference>
<dbReference type="EMBL" id="CP074405">
    <property type="protein sequence ID" value="QVI63115.1"/>
    <property type="molecule type" value="Genomic_DNA"/>
</dbReference>
<dbReference type="Proteomes" id="UP000677804">
    <property type="component" value="Chromosome"/>
</dbReference>
<gene>
    <name evidence="1" type="ORF">KG103_04150</name>
</gene>
<dbReference type="Gene3D" id="6.10.250.660">
    <property type="match status" value="2"/>
</dbReference>
<protein>
    <submittedName>
        <fullName evidence="1">DivIVA domain-containing protein</fullName>
    </submittedName>
</protein>
<name>A0ABX8D8F1_9CELL</name>
<accession>A0ABX8D8F1</accession>
<organism evidence="1 2">
    <name type="scientific">Cellulomonas wangleii</name>
    <dbReference type="NCBI Taxonomy" id="2816956"/>
    <lineage>
        <taxon>Bacteria</taxon>
        <taxon>Bacillati</taxon>
        <taxon>Actinomycetota</taxon>
        <taxon>Actinomycetes</taxon>
        <taxon>Micrococcales</taxon>
        <taxon>Cellulomonadaceae</taxon>
        <taxon>Cellulomonas</taxon>
    </lineage>
</organism>